<dbReference type="GO" id="GO:0016491">
    <property type="term" value="F:oxidoreductase activity"/>
    <property type="evidence" value="ECO:0007669"/>
    <property type="project" value="UniProtKB-KW"/>
</dbReference>
<dbReference type="EMBL" id="DVFK01000107">
    <property type="protein sequence ID" value="HIQ68396.1"/>
    <property type="molecule type" value="Genomic_DNA"/>
</dbReference>
<reference evidence="4" key="1">
    <citation type="submission" date="2020-10" db="EMBL/GenBank/DDBJ databases">
        <authorList>
            <person name="Gilroy R."/>
        </authorList>
    </citation>
    <scope>NUCLEOTIDE SEQUENCE</scope>
    <source>
        <strain evidence="4">13361</strain>
    </source>
</reference>
<dbReference type="AlphaFoldDB" id="A0A9D0Z340"/>
<protein>
    <submittedName>
        <fullName evidence="4">Nitroreductase family protein</fullName>
    </submittedName>
</protein>
<dbReference type="InterPro" id="IPR000415">
    <property type="entry name" value="Nitroreductase-like"/>
</dbReference>
<dbReference type="Pfam" id="PF00881">
    <property type="entry name" value="Nitroreductase"/>
    <property type="match status" value="2"/>
</dbReference>
<evidence type="ECO:0000256" key="1">
    <source>
        <dbReference type="ARBA" id="ARBA00007118"/>
    </source>
</evidence>
<feature type="domain" description="Nitroreductase" evidence="3">
    <location>
        <begin position="10"/>
        <end position="63"/>
    </location>
</feature>
<comment type="similarity">
    <text evidence="1">Belongs to the nitroreductase family.</text>
</comment>
<sequence length="176" mass="19101">MNFLEIAKIRQSCRSYNPDRPVEEEKLQAVLEAVRLAPSACNSQPYHLTVCRGETARKVAGAVTGMGINGFAKDVPVLIVISQDAYSKSAALGAKLKKNDYRSMDIGIAAAYLTAEATAQGIGSCILGWLDDGKIRNICNLPDAVRLVIALGYPGEKDAPRVKKRKSLEELVTYMD</sequence>
<keyword evidence="2" id="KW-0560">Oxidoreductase</keyword>
<name>A0A9D0Z340_9FIRM</name>
<proteinExistence type="inferred from homology"/>
<dbReference type="Gene3D" id="3.40.109.10">
    <property type="entry name" value="NADH Oxidase"/>
    <property type="match status" value="1"/>
</dbReference>
<dbReference type="SUPFAM" id="SSF55469">
    <property type="entry name" value="FMN-dependent nitroreductase-like"/>
    <property type="match status" value="1"/>
</dbReference>
<gene>
    <name evidence="4" type="ORF">IAB74_07820</name>
</gene>
<feature type="domain" description="Nitroreductase" evidence="3">
    <location>
        <begin position="67"/>
        <end position="153"/>
    </location>
</feature>
<dbReference type="InterPro" id="IPR029479">
    <property type="entry name" value="Nitroreductase"/>
</dbReference>
<evidence type="ECO:0000313" key="4">
    <source>
        <dbReference type="EMBL" id="HIQ68396.1"/>
    </source>
</evidence>
<organism evidence="4 5">
    <name type="scientific">Candidatus Faecousia excrementigallinarum</name>
    <dbReference type="NCBI Taxonomy" id="2840806"/>
    <lineage>
        <taxon>Bacteria</taxon>
        <taxon>Bacillati</taxon>
        <taxon>Bacillota</taxon>
        <taxon>Clostridia</taxon>
        <taxon>Eubacteriales</taxon>
        <taxon>Oscillospiraceae</taxon>
        <taxon>Faecousia</taxon>
    </lineage>
</organism>
<dbReference type="PANTHER" id="PTHR43673:SF10">
    <property type="entry name" value="NADH DEHYDROGENASE_NAD(P)H NITROREDUCTASE XCC3605-RELATED"/>
    <property type="match status" value="1"/>
</dbReference>
<evidence type="ECO:0000313" key="5">
    <source>
        <dbReference type="Proteomes" id="UP000886796"/>
    </source>
</evidence>
<evidence type="ECO:0000259" key="3">
    <source>
        <dbReference type="Pfam" id="PF00881"/>
    </source>
</evidence>
<comment type="caution">
    <text evidence="4">The sequence shown here is derived from an EMBL/GenBank/DDBJ whole genome shotgun (WGS) entry which is preliminary data.</text>
</comment>
<reference evidence="4" key="2">
    <citation type="journal article" date="2021" name="PeerJ">
        <title>Extensive microbial diversity within the chicken gut microbiome revealed by metagenomics and culture.</title>
        <authorList>
            <person name="Gilroy R."/>
            <person name="Ravi A."/>
            <person name="Getino M."/>
            <person name="Pursley I."/>
            <person name="Horton D.L."/>
            <person name="Alikhan N.F."/>
            <person name="Baker D."/>
            <person name="Gharbi K."/>
            <person name="Hall N."/>
            <person name="Watson M."/>
            <person name="Adriaenssens E.M."/>
            <person name="Foster-Nyarko E."/>
            <person name="Jarju S."/>
            <person name="Secka A."/>
            <person name="Antonio M."/>
            <person name="Oren A."/>
            <person name="Chaudhuri R.R."/>
            <person name="La Ragione R."/>
            <person name="Hildebrand F."/>
            <person name="Pallen M.J."/>
        </authorList>
    </citation>
    <scope>NUCLEOTIDE SEQUENCE</scope>
    <source>
        <strain evidence="4">13361</strain>
    </source>
</reference>
<dbReference type="PANTHER" id="PTHR43673">
    <property type="entry name" value="NAD(P)H NITROREDUCTASE YDGI-RELATED"/>
    <property type="match status" value="1"/>
</dbReference>
<accession>A0A9D0Z340</accession>
<evidence type="ECO:0000256" key="2">
    <source>
        <dbReference type="ARBA" id="ARBA00023002"/>
    </source>
</evidence>
<dbReference type="Proteomes" id="UP000886796">
    <property type="component" value="Unassembled WGS sequence"/>
</dbReference>